<comment type="caution">
    <text evidence="1">The sequence shown here is derived from an EMBL/GenBank/DDBJ whole genome shotgun (WGS) entry which is preliminary data.</text>
</comment>
<accession>A0A6I3KS85</accession>
<keyword evidence="2" id="KW-1185">Reference proteome</keyword>
<protein>
    <submittedName>
        <fullName evidence="1">Uncharacterized protein</fullName>
    </submittedName>
</protein>
<evidence type="ECO:0000313" key="2">
    <source>
        <dbReference type="Proteomes" id="UP000432464"/>
    </source>
</evidence>
<organism evidence="1 2">
    <name type="scientific">Nocardia aurantiaca</name>
    <dbReference type="NCBI Taxonomy" id="2675850"/>
    <lineage>
        <taxon>Bacteria</taxon>
        <taxon>Bacillati</taxon>
        <taxon>Actinomycetota</taxon>
        <taxon>Actinomycetes</taxon>
        <taxon>Mycobacteriales</taxon>
        <taxon>Nocardiaceae</taxon>
        <taxon>Nocardia</taxon>
    </lineage>
</organism>
<proteinExistence type="predicted"/>
<reference evidence="1 2" key="1">
    <citation type="submission" date="2019-11" db="EMBL/GenBank/DDBJ databases">
        <title>Nocardia sp. nov. CT2-14 isolated from soil.</title>
        <authorList>
            <person name="Kanchanasin P."/>
            <person name="Tanasupawat S."/>
            <person name="Yuki M."/>
            <person name="Kudo T."/>
        </authorList>
    </citation>
    <scope>NUCLEOTIDE SEQUENCE [LARGE SCALE GENOMIC DNA]</scope>
    <source>
        <strain evidence="1 2">CT2-14</strain>
    </source>
</reference>
<sequence length="61" mass="6325">MNAIQFALIAIASAQATMTPATSRVGVIASHGASSPERRSEIVDAPVLLVGPPRKRGRSRG</sequence>
<dbReference type="RefSeq" id="WP_196054528.1">
    <property type="nucleotide sequence ID" value="NZ_WMBB01000002.1"/>
</dbReference>
<dbReference type="Proteomes" id="UP000432464">
    <property type="component" value="Unassembled WGS sequence"/>
</dbReference>
<gene>
    <name evidence="1" type="ORF">GLP40_05145</name>
</gene>
<dbReference type="AlphaFoldDB" id="A0A6I3KS85"/>
<dbReference type="EMBL" id="WMBB01000002">
    <property type="protein sequence ID" value="MTE12171.1"/>
    <property type="molecule type" value="Genomic_DNA"/>
</dbReference>
<evidence type="ECO:0000313" key="1">
    <source>
        <dbReference type="EMBL" id="MTE12171.1"/>
    </source>
</evidence>
<name>A0A6I3KS85_9NOCA</name>